<dbReference type="Proteomes" id="UP000477722">
    <property type="component" value="Unassembled WGS sequence"/>
</dbReference>
<organism evidence="2 3">
    <name type="scientific">Streptomyces boncukensis</name>
    <dbReference type="NCBI Taxonomy" id="2711219"/>
    <lineage>
        <taxon>Bacteria</taxon>
        <taxon>Bacillati</taxon>
        <taxon>Actinomycetota</taxon>
        <taxon>Actinomycetes</taxon>
        <taxon>Kitasatosporales</taxon>
        <taxon>Streptomycetaceae</taxon>
        <taxon>Streptomyces</taxon>
    </lineage>
</organism>
<gene>
    <name evidence="2" type="ORF">G5C65_07880</name>
</gene>
<dbReference type="CDD" id="cd00093">
    <property type="entry name" value="HTH_XRE"/>
    <property type="match status" value="1"/>
</dbReference>
<dbReference type="AlphaFoldDB" id="A0A6G4WTU8"/>
<sequence>MATNPIVHRRQLGAELRRLREAAGLGAKDAAKALRCDPSRVSRIELGRGTAVAKADDVRTLCKLYGVADGGKVDALLDMVTSSQQRGWWQTYEGVLPSGLDTLMSLETTAHTERAWEPLLVHGLLQTPDYARAVLNSARIHRPSDIDDLVQVRSQRARLMEDREPLPPLNLWLVLDEAALIRPLGGPAVMREQLNHLREMADSPQVTIQVYPLRKHAHPSLGGAFSMLEFDTSGPVVYVDSPAGNLYLEKQNDVRRFAHQFDLLKASACDPDESTALLERAAEEMR</sequence>
<dbReference type="GO" id="GO:0003677">
    <property type="term" value="F:DNA binding"/>
    <property type="evidence" value="ECO:0007669"/>
    <property type="project" value="InterPro"/>
</dbReference>
<dbReference type="Gene3D" id="1.10.260.40">
    <property type="entry name" value="lambda repressor-like DNA-binding domains"/>
    <property type="match status" value="1"/>
</dbReference>
<dbReference type="PROSITE" id="PS50943">
    <property type="entry name" value="HTH_CROC1"/>
    <property type="match status" value="1"/>
</dbReference>
<name>A0A6G4WTU8_9ACTN</name>
<proteinExistence type="predicted"/>
<dbReference type="SMART" id="SM00530">
    <property type="entry name" value="HTH_XRE"/>
    <property type="match status" value="1"/>
</dbReference>
<dbReference type="SUPFAM" id="SSF47413">
    <property type="entry name" value="lambda repressor-like DNA-binding domains"/>
    <property type="match status" value="1"/>
</dbReference>
<reference evidence="2 3" key="1">
    <citation type="submission" date="2020-02" db="EMBL/GenBank/DDBJ databases">
        <title>Whole-genome analyses of novel actinobacteria.</title>
        <authorList>
            <person name="Sahin N."/>
            <person name="Tatar D."/>
        </authorList>
    </citation>
    <scope>NUCLEOTIDE SEQUENCE [LARGE SCALE GENOMIC DNA]</scope>
    <source>
        <strain evidence="2 3">SB3404</strain>
    </source>
</reference>
<evidence type="ECO:0000313" key="3">
    <source>
        <dbReference type="Proteomes" id="UP000477722"/>
    </source>
</evidence>
<protein>
    <submittedName>
        <fullName evidence="2">Helix-turn-helix domain-containing protein</fullName>
    </submittedName>
</protein>
<feature type="domain" description="HTH cro/C1-type" evidence="1">
    <location>
        <begin position="16"/>
        <end position="73"/>
    </location>
</feature>
<dbReference type="InterPro" id="IPR001387">
    <property type="entry name" value="Cro/C1-type_HTH"/>
</dbReference>
<evidence type="ECO:0000313" key="2">
    <source>
        <dbReference type="EMBL" id="NGO68272.1"/>
    </source>
</evidence>
<evidence type="ECO:0000259" key="1">
    <source>
        <dbReference type="PROSITE" id="PS50943"/>
    </source>
</evidence>
<keyword evidence="3" id="KW-1185">Reference proteome</keyword>
<accession>A0A6G4WTU8</accession>
<dbReference type="Pfam" id="PF19054">
    <property type="entry name" value="DUF5753"/>
    <property type="match status" value="1"/>
</dbReference>
<comment type="caution">
    <text evidence="2">The sequence shown here is derived from an EMBL/GenBank/DDBJ whole genome shotgun (WGS) entry which is preliminary data.</text>
</comment>
<dbReference type="RefSeq" id="WP_165297926.1">
    <property type="nucleotide sequence ID" value="NZ_JAAKZZ010000051.1"/>
</dbReference>
<dbReference type="EMBL" id="JAAKZZ010000051">
    <property type="protein sequence ID" value="NGO68272.1"/>
    <property type="molecule type" value="Genomic_DNA"/>
</dbReference>
<dbReference type="InterPro" id="IPR010982">
    <property type="entry name" value="Lambda_DNA-bd_dom_sf"/>
</dbReference>
<dbReference type="InterPro" id="IPR043917">
    <property type="entry name" value="DUF5753"/>
</dbReference>
<dbReference type="Pfam" id="PF13560">
    <property type="entry name" value="HTH_31"/>
    <property type="match status" value="1"/>
</dbReference>